<feature type="domain" description="VOC" evidence="2">
    <location>
        <begin position="7"/>
        <end position="134"/>
    </location>
</feature>
<organism evidence="3 4">
    <name type="scientific">Solirubrobacter pauli</name>
    <dbReference type="NCBI Taxonomy" id="166793"/>
    <lineage>
        <taxon>Bacteria</taxon>
        <taxon>Bacillati</taxon>
        <taxon>Actinomycetota</taxon>
        <taxon>Thermoleophilia</taxon>
        <taxon>Solirubrobacterales</taxon>
        <taxon>Solirubrobacteraceae</taxon>
        <taxon>Solirubrobacter</taxon>
    </lineage>
</organism>
<dbReference type="RefSeq" id="WP_121254066.1">
    <property type="nucleotide sequence ID" value="NZ_RBIL01000002.1"/>
</dbReference>
<dbReference type="InterPro" id="IPR052537">
    <property type="entry name" value="Extradiol_RC_dioxygenase"/>
</dbReference>
<dbReference type="InterPro" id="IPR029068">
    <property type="entry name" value="Glyas_Bleomycin-R_OHBP_Dase"/>
</dbReference>
<dbReference type="PROSITE" id="PS51819">
    <property type="entry name" value="VOC"/>
    <property type="match status" value="1"/>
</dbReference>
<sequence length="341" mass="38125">MKQPLKGPHHFTGITRDVTTNVDFWCRVMGLRFVKNTLNFETTFRYHTYFGDEEGNPGSVVTFLEFKEAPVGVPGDGDIQRLVLRVASYDSLEYWMDRLIANQHHSEMLRLDPTQPQSLVFWDPEGHEVELMVSDTTDAPLVAEADDIPAEHRILGIEGARSFTTKEEQLPFAQHLGFRDDGYRLVLDAERSGRWYFSPPPGRPSGDGKVGVWHHVAYDAGDGPETERARDEANEGVRPWTKIFDHYFFDSCYSMSPGGRMEICTSGPGFQLDEKLEDLGDRLCLSPRVEPLRAKLESELTLIVNPRPRNKTKASAAPPKADIAPSGNGVPPAQEPAASAN</sequence>
<dbReference type="Proteomes" id="UP000278962">
    <property type="component" value="Unassembled WGS sequence"/>
</dbReference>
<name>A0A660L3C0_9ACTN</name>
<protein>
    <submittedName>
        <fullName evidence="3">Glyoxalase family protein</fullName>
    </submittedName>
</protein>
<dbReference type="PANTHER" id="PTHR36110">
    <property type="entry name" value="RING-CLEAVING DIOXYGENASE MHQE-RELATED"/>
    <property type="match status" value="1"/>
</dbReference>
<evidence type="ECO:0000313" key="3">
    <source>
        <dbReference type="EMBL" id="RKQ86383.1"/>
    </source>
</evidence>
<dbReference type="OrthoDB" id="5241356at2"/>
<dbReference type="EMBL" id="RBIL01000002">
    <property type="protein sequence ID" value="RKQ86383.1"/>
    <property type="molecule type" value="Genomic_DNA"/>
</dbReference>
<proteinExistence type="predicted"/>
<evidence type="ECO:0000259" key="2">
    <source>
        <dbReference type="PROSITE" id="PS51819"/>
    </source>
</evidence>
<feature type="region of interest" description="Disordered" evidence="1">
    <location>
        <begin position="305"/>
        <end position="341"/>
    </location>
</feature>
<dbReference type="InterPro" id="IPR004360">
    <property type="entry name" value="Glyas_Fos-R_dOase_dom"/>
</dbReference>
<dbReference type="PANTHER" id="PTHR36110:SF4">
    <property type="entry name" value="RING-CLEAVING DIOXYGENASE MHQA-RELATED"/>
    <property type="match status" value="1"/>
</dbReference>
<reference evidence="3 4" key="1">
    <citation type="submission" date="2018-10" db="EMBL/GenBank/DDBJ databases">
        <title>Genomic Encyclopedia of Archaeal and Bacterial Type Strains, Phase II (KMG-II): from individual species to whole genera.</title>
        <authorList>
            <person name="Goeker M."/>
        </authorList>
    </citation>
    <scope>NUCLEOTIDE SEQUENCE [LARGE SCALE GENOMIC DNA]</scope>
    <source>
        <strain evidence="3 4">DSM 14954</strain>
    </source>
</reference>
<keyword evidence="4" id="KW-1185">Reference proteome</keyword>
<evidence type="ECO:0000313" key="4">
    <source>
        <dbReference type="Proteomes" id="UP000278962"/>
    </source>
</evidence>
<dbReference type="SUPFAM" id="SSF54593">
    <property type="entry name" value="Glyoxalase/Bleomycin resistance protein/Dihydroxybiphenyl dioxygenase"/>
    <property type="match status" value="1"/>
</dbReference>
<comment type="caution">
    <text evidence="3">The sequence shown here is derived from an EMBL/GenBank/DDBJ whole genome shotgun (WGS) entry which is preliminary data.</text>
</comment>
<dbReference type="InterPro" id="IPR037523">
    <property type="entry name" value="VOC_core"/>
</dbReference>
<dbReference type="Pfam" id="PF00903">
    <property type="entry name" value="Glyoxalase"/>
    <property type="match status" value="1"/>
</dbReference>
<dbReference type="AlphaFoldDB" id="A0A660L3C0"/>
<evidence type="ECO:0000256" key="1">
    <source>
        <dbReference type="SAM" id="MobiDB-lite"/>
    </source>
</evidence>
<dbReference type="Gene3D" id="3.10.180.10">
    <property type="entry name" value="2,3-Dihydroxybiphenyl 1,2-Dioxygenase, domain 1"/>
    <property type="match status" value="2"/>
</dbReference>
<gene>
    <name evidence="3" type="ORF">C8N24_4394</name>
</gene>
<accession>A0A660L3C0</accession>